<reference evidence="1 2" key="1">
    <citation type="submission" date="2018-05" db="EMBL/GenBank/DDBJ databases">
        <title>Genomic Encyclopedia of Type Strains, Phase IV (KMG-IV): sequencing the most valuable type-strain genomes for metagenomic binning, comparative biology and taxonomic classification.</title>
        <authorList>
            <person name="Goeker M."/>
        </authorList>
    </citation>
    <scope>NUCLEOTIDE SEQUENCE [LARGE SCALE GENOMIC DNA]</scope>
    <source>
        <strain evidence="1 2">DSM 18773</strain>
    </source>
</reference>
<dbReference type="EMBL" id="QGGL01000002">
    <property type="protein sequence ID" value="PWK15977.1"/>
    <property type="molecule type" value="Genomic_DNA"/>
</dbReference>
<keyword evidence="2" id="KW-1185">Reference proteome</keyword>
<gene>
    <name evidence="1" type="ORF">C7459_102223</name>
</gene>
<organism evidence="1 2">
    <name type="scientific">Tumebacillus permanentifrigoris</name>
    <dbReference type="NCBI Taxonomy" id="378543"/>
    <lineage>
        <taxon>Bacteria</taxon>
        <taxon>Bacillati</taxon>
        <taxon>Bacillota</taxon>
        <taxon>Bacilli</taxon>
        <taxon>Bacillales</taxon>
        <taxon>Alicyclobacillaceae</taxon>
        <taxon>Tumebacillus</taxon>
    </lineage>
</organism>
<dbReference type="RefSeq" id="WP_109686333.1">
    <property type="nucleotide sequence ID" value="NZ_QGGL01000002.1"/>
</dbReference>
<protein>
    <submittedName>
        <fullName evidence="1">Uncharacterized protein</fullName>
    </submittedName>
</protein>
<sequence>MDKKRIALSVVVAGSLLAGGVAYSMKDIKSTVPIAASPQVATETHSTIHADRPQYSNINDLRQASDLIFMGTVQGIDGTRNLARDPQNPLQEDPNLYIEGVDYKVKVVESLKGKAEADVLVTEQKQMRLSKDQPMVLDEDYIGLNTGQTYIFFVKKSTSTGRYYSAGVPFFFVIENNMAVLKTTEKDLEALYKPADVTSFKKAVKEGN</sequence>
<dbReference type="OrthoDB" id="3035163at2"/>
<name>A0A316DCS6_9BACL</name>
<evidence type="ECO:0000313" key="1">
    <source>
        <dbReference type="EMBL" id="PWK15977.1"/>
    </source>
</evidence>
<proteinExistence type="predicted"/>
<evidence type="ECO:0000313" key="2">
    <source>
        <dbReference type="Proteomes" id="UP000245634"/>
    </source>
</evidence>
<comment type="caution">
    <text evidence="1">The sequence shown here is derived from an EMBL/GenBank/DDBJ whole genome shotgun (WGS) entry which is preliminary data.</text>
</comment>
<dbReference type="AlphaFoldDB" id="A0A316DCS6"/>
<accession>A0A316DCS6</accession>
<dbReference type="Proteomes" id="UP000245634">
    <property type="component" value="Unassembled WGS sequence"/>
</dbReference>